<dbReference type="PANTHER" id="PTHR33085">
    <property type="entry name" value="OS12G0113100 PROTEIN-RELATED"/>
    <property type="match status" value="1"/>
</dbReference>
<dbReference type="Proteomes" id="UP000636709">
    <property type="component" value="Unassembled WGS sequence"/>
</dbReference>
<dbReference type="InterPro" id="IPR012871">
    <property type="entry name" value="DUF1668_ORYSA"/>
</dbReference>
<comment type="caution">
    <text evidence="2">The sequence shown here is derived from an EMBL/GenBank/DDBJ whole genome shotgun (WGS) entry which is preliminary data.</text>
</comment>
<name>A0A835A848_9POAL</name>
<sequence length="379" mass="42050">MGLHHLRPRRHLLLLVAGRRRSRRRSPTTALASSIPPPGGSTWSSMAVRLRRHKDHRDATHPRDNFRDSVPDGFLPMVDVHSKAINFGPGDTFHHLPIFFSGDGDEVYSLDSGGFKTLSLKPMWPPRLEFESRCRDAWSWCHLPDPPFRRFDITSYAMDPRDGGKTTTLLVSTAMATFAFDTTAGARVWKTYADDWSMPFTGRAHFVSRLDAFVGLSNDPENLGHLCSCKVVHDGHRRSSCRISKEKLFSEDSAEDHAGATLLYSGESSSSSSNSEAEFCLVQCICSGDDTDAGAGGMQCASNGDGIIGDLKPHKEPLFGKNVPRCISYYYRLTTFSLGYEDSNGGSLTTGESRRVRCYKVPRGITQTSFLTDPVAFWL</sequence>
<feature type="region of interest" description="Disordered" evidence="1">
    <location>
        <begin position="19"/>
        <end position="43"/>
    </location>
</feature>
<dbReference type="AlphaFoldDB" id="A0A835A848"/>
<gene>
    <name evidence="2" type="ORF">HU200_061015</name>
</gene>
<evidence type="ECO:0000256" key="1">
    <source>
        <dbReference type="SAM" id="MobiDB-lite"/>
    </source>
</evidence>
<dbReference type="EMBL" id="JACEFO010002583">
    <property type="protein sequence ID" value="KAF8655693.1"/>
    <property type="molecule type" value="Genomic_DNA"/>
</dbReference>
<evidence type="ECO:0000313" key="3">
    <source>
        <dbReference type="Proteomes" id="UP000636709"/>
    </source>
</evidence>
<proteinExistence type="predicted"/>
<keyword evidence="3" id="KW-1185">Reference proteome</keyword>
<organism evidence="2 3">
    <name type="scientific">Digitaria exilis</name>
    <dbReference type="NCBI Taxonomy" id="1010633"/>
    <lineage>
        <taxon>Eukaryota</taxon>
        <taxon>Viridiplantae</taxon>
        <taxon>Streptophyta</taxon>
        <taxon>Embryophyta</taxon>
        <taxon>Tracheophyta</taxon>
        <taxon>Spermatophyta</taxon>
        <taxon>Magnoliopsida</taxon>
        <taxon>Liliopsida</taxon>
        <taxon>Poales</taxon>
        <taxon>Poaceae</taxon>
        <taxon>PACMAD clade</taxon>
        <taxon>Panicoideae</taxon>
        <taxon>Panicodae</taxon>
        <taxon>Paniceae</taxon>
        <taxon>Anthephorinae</taxon>
        <taxon>Digitaria</taxon>
    </lineage>
</organism>
<accession>A0A835A848</accession>
<dbReference type="Pfam" id="PF07893">
    <property type="entry name" value="DUF1668"/>
    <property type="match status" value="1"/>
</dbReference>
<protein>
    <submittedName>
        <fullName evidence="2">Uncharacterized protein</fullName>
    </submittedName>
</protein>
<reference evidence="2" key="1">
    <citation type="submission" date="2020-07" db="EMBL/GenBank/DDBJ databases">
        <title>Genome sequence and genetic diversity analysis of an under-domesticated orphan crop, white fonio (Digitaria exilis).</title>
        <authorList>
            <person name="Bennetzen J.L."/>
            <person name="Chen S."/>
            <person name="Ma X."/>
            <person name="Wang X."/>
            <person name="Yssel A.E.J."/>
            <person name="Chaluvadi S.R."/>
            <person name="Johnson M."/>
            <person name="Gangashetty P."/>
            <person name="Hamidou F."/>
            <person name="Sanogo M.D."/>
            <person name="Zwaenepoel A."/>
            <person name="Wallace J."/>
            <person name="Van De Peer Y."/>
            <person name="Van Deynze A."/>
        </authorList>
    </citation>
    <scope>NUCLEOTIDE SEQUENCE</scope>
    <source>
        <tissue evidence="2">Leaves</tissue>
    </source>
</reference>
<evidence type="ECO:0000313" key="2">
    <source>
        <dbReference type="EMBL" id="KAF8655693.1"/>
    </source>
</evidence>
<dbReference type="OrthoDB" id="635005at2759"/>
<dbReference type="PANTHER" id="PTHR33085:SF42">
    <property type="entry name" value="DUF1618 DOMAIN-CONTAINING PROTEIN"/>
    <property type="match status" value="1"/>
</dbReference>